<proteinExistence type="predicted"/>
<accession>A0A2M8LB57</accession>
<protein>
    <submittedName>
        <fullName evidence="1">Uncharacterized protein</fullName>
    </submittedName>
</protein>
<evidence type="ECO:0000313" key="2">
    <source>
        <dbReference type="Proteomes" id="UP000228700"/>
    </source>
</evidence>
<dbReference type="AlphaFoldDB" id="A0A2M8LB57"/>
<dbReference type="EMBL" id="PFEQ01000015">
    <property type="protein sequence ID" value="PJE73824.1"/>
    <property type="molecule type" value="Genomic_DNA"/>
</dbReference>
<sequence>MKKQELLSRVLNQIVRESGEAERQRLYELCKEAGMDAMSAEIIRQILTKVSPTMRAKLLESIPELKEL</sequence>
<organism evidence="1 2">
    <name type="scientific">Candidatus Taylorbacteria bacterium CG10_big_fil_rev_8_21_14_0_10_41_48</name>
    <dbReference type="NCBI Taxonomy" id="1975024"/>
    <lineage>
        <taxon>Bacteria</taxon>
        <taxon>Candidatus Tayloriibacteriota</taxon>
    </lineage>
</organism>
<evidence type="ECO:0000313" key="1">
    <source>
        <dbReference type="EMBL" id="PJE73824.1"/>
    </source>
</evidence>
<dbReference type="Proteomes" id="UP000228700">
    <property type="component" value="Unassembled WGS sequence"/>
</dbReference>
<reference evidence="2" key="1">
    <citation type="submission" date="2017-09" db="EMBL/GenBank/DDBJ databases">
        <title>Depth-based differentiation of microbial function through sediment-hosted aquifers and enrichment of novel symbionts in the deep terrestrial subsurface.</title>
        <authorList>
            <person name="Probst A.J."/>
            <person name="Ladd B."/>
            <person name="Jarett J.K."/>
            <person name="Geller-Mcgrath D.E."/>
            <person name="Sieber C.M.K."/>
            <person name="Emerson J.B."/>
            <person name="Anantharaman K."/>
            <person name="Thomas B.C."/>
            <person name="Malmstrom R."/>
            <person name="Stieglmeier M."/>
            <person name="Klingl A."/>
            <person name="Woyke T."/>
            <person name="Ryan C.M."/>
            <person name="Banfield J.F."/>
        </authorList>
    </citation>
    <scope>NUCLEOTIDE SEQUENCE [LARGE SCALE GENOMIC DNA]</scope>
</reference>
<gene>
    <name evidence="1" type="ORF">COV01_03885</name>
</gene>
<comment type="caution">
    <text evidence="1">The sequence shown here is derived from an EMBL/GenBank/DDBJ whole genome shotgun (WGS) entry which is preliminary data.</text>
</comment>
<name>A0A2M8LB57_9BACT</name>